<dbReference type="SUPFAM" id="SSF55658">
    <property type="entry name" value="L9 N-domain-like"/>
    <property type="match status" value="2"/>
</dbReference>
<feature type="compositionally biased region" description="Polar residues" evidence="10">
    <location>
        <begin position="147"/>
        <end position="158"/>
    </location>
</feature>
<dbReference type="PANTHER" id="PTHR10642:SF26">
    <property type="entry name" value="RIBONUCLEASE H1"/>
    <property type="match status" value="1"/>
</dbReference>
<keyword evidence="8" id="KW-0378">Hydrolase</keyword>
<dbReference type="InterPro" id="IPR009027">
    <property type="entry name" value="Ribosomal_bL9/RNase_H1_N"/>
</dbReference>
<evidence type="ECO:0000256" key="2">
    <source>
        <dbReference type="ARBA" id="ARBA00001946"/>
    </source>
</evidence>
<name>A0A6A7ATB1_9PLEO</name>
<dbReference type="AlphaFoldDB" id="A0A6A7ATB1"/>
<keyword evidence="6" id="KW-0479">Metal-binding</keyword>
<dbReference type="SUPFAM" id="SSF53098">
    <property type="entry name" value="Ribonuclease H-like"/>
    <property type="match status" value="1"/>
</dbReference>
<feature type="domain" description="RNase H type-1" evidence="11">
    <location>
        <begin position="230"/>
        <end position="380"/>
    </location>
</feature>
<evidence type="ECO:0000256" key="10">
    <source>
        <dbReference type="SAM" id="MobiDB-lite"/>
    </source>
</evidence>
<dbReference type="OrthoDB" id="407198at2759"/>
<organism evidence="12 13">
    <name type="scientific">Plenodomus tracheiphilus IPT5</name>
    <dbReference type="NCBI Taxonomy" id="1408161"/>
    <lineage>
        <taxon>Eukaryota</taxon>
        <taxon>Fungi</taxon>
        <taxon>Dikarya</taxon>
        <taxon>Ascomycota</taxon>
        <taxon>Pezizomycotina</taxon>
        <taxon>Dothideomycetes</taxon>
        <taxon>Pleosporomycetidae</taxon>
        <taxon>Pleosporales</taxon>
        <taxon>Pleosporineae</taxon>
        <taxon>Leptosphaeriaceae</taxon>
        <taxon>Plenodomus</taxon>
    </lineage>
</organism>
<dbReference type="CDD" id="cd09280">
    <property type="entry name" value="RNase_HI_eukaryote_like"/>
    <property type="match status" value="1"/>
</dbReference>
<dbReference type="EMBL" id="MU006348">
    <property type="protein sequence ID" value="KAF2845368.1"/>
    <property type="molecule type" value="Genomic_DNA"/>
</dbReference>
<evidence type="ECO:0000256" key="9">
    <source>
        <dbReference type="ARBA" id="ARBA00022842"/>
    </source>
</evidence>
<dbReference type="GO" id="GO:0003676">
    <property type="term" value="F:nucleic acid binding"/>
    <property type="evidence" value="ECO:0007669"/>
    <property type="project" value="InterPro"/>
</dbReference>
<comment type="cofactor">
    <cofactor evidence="2">
        <name>Mg(2+)</name>
        <dbReference type="ChEBI" id="CHEBI:18420"/>
    </cofactor>
</comment>
<keyword evidence="7" id="KW-0255">Endonuclease</keyword>
<keyword evidence="13" id="KW-1185">Reference proteome</keyword>
<evidence type="ECO:0000256" key="4">
    <source>
        <dbReference type="ARBA" id="ARBA00012180"/>
    </source>
</evidence>
<dbReference type="Pfam" id="PF01693">
    <property type="entry name" value="Cauli_VI"/>
    <property type="match status" value="2"/>
</dbReference>
<dbReference type="GO" id="GO:0046872">
    <property type="term" value="F:metal ion binding"/>
    <property type="evidence" value="ECO:0007669"/>
    <property type="project" value="UniProtKB-KW"/>
</dbReference>
<sequence length="526" mass="57030">MPGANSITSTTSSGKRKRDTSAKFYAVKVGRKPGVYQTWPEAHAQVEGYKDPIFKKFDTYAEAEAMVKGGPSTGPKSGKTKTKYYGVAVGHVPGVYTDWSQVQAQIKGATGVKQKSFATFAEAQAYVNEFKRDKSVAISLRGDLSESSLATGKTSKGSENPPKKQKKENAPSKPTLTNGDIVYEPGMGPLPLDAEDGFDRTIKLDVETGQIRVKTEEELHATKKQPTGDFTGPIVVYTDGSSLGNGRAGAVAGVGVYFGPLDSRNVSEALRGDRQTNQRAELTAVARALDHIPIDRSTEIVTDSNYSIKCLTEWFPKWERNHWRNAAGRPVENRDLIEPIVARIREREMCRAKTAFRWIKGHANDPGNMAADELAVLGSRNSTPELRGRREFSLTLNTPTRLHYFKEGKVEPHEVVGGIDVKSKVVDEDGDEDFDKIFEDLAAEQDGKGTEGVAAADGVEMVVADDGGGGGGGGADADADGNTASKHEQQQQQQQQDQDQDQDRLERILGGDLQDDGAKVEGRVNG</sequence>
<dbReference type="FunFam" id="3.30.420.10:FF:000090">
    <property type="entry name" value="Ribonuclease H"/>
    <property type="match status" value="1"/>
</dbReference>
<dbReference type="Pfam" id="PF00075">
    <property type="entry name" value="RNase_H"/>
    <property type="match status" value="1"/>
</dbReference>
<evidence type="ECO:0000256" key="8">
    <source>
        <dbReference type="ARBA" id="ARBA00022801"/>
    </source>
</evidence>
<evidence type="ECO:0000313" key="12">
    <source>
        <dbReference type="EMBL" id="KAF2845368.1"/>
    </source>
</evidence>
<dbReference type="InterPro" id="IPR036397">
    <property type="entry name" value="RNaseH_sf"/>
</dbReference>
<comment type="similarity">
    <text evidence="3">Belongs to the RNase H family.</text>
</comment>
<dbReference type="InterPro" id="IPR002156">
    <property type="entry name" value="RNaseH_domain"/>
</dbReference>
<gene>
    <name evidence="12" type="ORF">T440DRAFT_483448</name>
</gene>
<evidence type="ECO:0000256" key="7">
    <source>
        <dbReference type="ARBA" id="ARBA00022759"/>
    </source>
</evidence>
<dbReference type="PROSITE" id="PS50879">
    <property type="entry name" value="RNASE_H_1"/>
    <property type="match status" value="1"/>
</dbReference>
<dbReference type="InterPro" id="IPR050092">
    <property type="entry name" value="RNase_H"/>
</dbReference>
<dbReference type="PANTHER" id="PTHR10642">
    <property type="entry name" value="RIBONUCLEASE H1"/>
    <property type="match status" value="1"/>
</dbReference>
<evidence type="ECO:0000259" key="11">
    <source>
        <dbReference type="PROSITE" id="PS50879"/>
    </source>
</evidence>
<evidence type="ECO:0000256" key="5">
    <source>
        <dbReference type="ARBA" id="ARBA00022722"/>
    </source>
</evidence>
<dbReference type="Gene3D" id="3.30.420.10">
    <property type="entry name" value="Ribonuclease H-like superfamily/Ribonuclease H"/>
    <property type="match status" value="1"/>
</dbReference>
<evidence type="ECO:0000313" key="13">
    <source>
        <dbReference type="Proteomes" id="UP000799423"/>
    </source>
</evidence>
<dbReference type="FunFam" id="3.40.970.10:FF:000001">
    <property type="entry name" value="Ribonuclease H1"/>
    <property type="match status" value="1"/>
</dbReference>
<dbReference type="InterPro" id="IPR012337">
    <property type="entry name" value="RNaseH-like_sf"/>
</dbReference>
<proteinExistence type="inferred from homology"/>
<dbReference type="InterPro" id="IPR037056">
    <property type="entry name" value="RNase_H1_N_sf"/>
</dbReference>
<accession>A0A6A7ATB1</accession>
<feature type="region of interest" description="Disordered" evidence="10">
    <location>
        <begin position="462"/>
        <end position="526"/>
    </location>
</feature>
<evidence type="ECO:0000256" key="6">
    <source>
        <dbReference type="ARBA" id="ARBA00022723"/>
    </source>
</evidence>
<dbReference type="GO" id="GO:0004523">
    <property type="term" value="F:RNA-DNA hybrid ribonuclease activity"/>
    <property type="evidence" value="ECO:0007669"/>
    <property type="project" value="UniProtKB-EC"/>
</dbReference>
<keyword evidence="5" id="KW-0540">Nuclease</keyword>
<protein>
    <recommendedName>
        <fullName evidence="4">ribonuclease H</fullName>
        <ecNumber evidence="4">3.1.26.4</ecNumber>
    </recommendedName>
</protein>
<dbReference type="Proteomes" id="UP000799423">
    <property type="component" value="Unassembled WGS sequence"/>
</dbReference>
<dbReference type="InterPro" id="IPR011320">
    <property type="entry name" value="RNase_H1_N"/>
</dbReference>
<evidence type="ECO:0000256" key="3">
    <source>
        <dbReference type="ARBA" id="ARBA00005300"/>
    </source>
</evidence>
<dbReference type="EC" id="3.1.26.4" evidence="4"/>
<feature type="compositionally biased region" description="Gly residues" evidence="10">
    <location>
        <begin position="466"/>
        <end position="475"/>
    </location>
</feature>
<dbReference type="Gene3D" id="3.40.970.10">
    <property type="entry name" value="Ribonuclease H1, N-terminal domain"/>
    <property type="match status" value="2"/>
</dbReference>
<evidence type="ECO:0000256" key="1">
    <source>
        <dbReference type="ARBA" id="ARBA00000077"/>
    </source>
</evidence>
<feature type="compositionally biased region" description="Basic and acidic residues" evidence="10">
    <location>
        <begin position="516"/>
        <end position="526"/>
    </location>
</feature>
<feature type="region of interest" description="Disordered" evidence="10">
    <location>
        <begin position="147"/>
        <end position="195"/>
    </location>
</feature>
<reference evidence="12" key="1">
    <citation type="submission" date="2020-01" db="EMBL/GenBank/DDBJ databases">
        <authorList>
            <consortium name="DOE Joint Genome Institute"/>
            <person name="Haridas S."/>
            <person name="Albert R."/>
            <person name="Binder M."/>
            <person name="Bloem J."/>
            <person name="Labutti K."/>
            <person name="Salamov A."/>
            <person name="Andreopoulos B."/>
            <person name="Baker S.E."/>
            <person name="Barry K."/>
            <person name="Bills G."/>
            <person name="Bluhm B.H."/>
            <person name="Cannon C."/>
            <person name="Castanera R."/>
            <person name="Culley D.E."/>
            <person name="Daum C."/>
            <person name="Ezra D."/>
            <person name="Gonzalez J.B."/>
            <person name="Henrissat B."/>
            <person name="Kuo A."/>
            <person name="Liang C."/>
            <person name="Lipzen A."/>
            <person name="Lutzoni F."/>
            <person name="Magnuson J."/>
            <person name="Mondo S."/>
            <person name="Nolan M."/>
            <person name="Ohm R."/>
            <person name="Pangilinan J."/>
            <person name="Park H.-J."/>
            <person name="Ramirez L."/>
            <person name="Alfaro M."/>
            <person name="Sun H."/>
            <person name="Tritt A."/>
            <person name="Yoshinaga Y."/>
            <person name="Zwiers L.-H."/>
            <person name="Turgeon B.G."/>
            <person name="Goodwin S.B."/>
            <person name="Spatafora J.W."/>
            <person name="Crous P.W."/>
            <person name="Grigoriev I.V."/>
        </authorList>
    </citation>
    <scope>NUCLEOTIDE SEQUENCE</scope>
    <source>
        <strain evidence="12">IPT5</strain>
    </source>
</reference>
<dbReference type="GO" id="GO:0043137">
    <property type="term" value="P:DNA replication, removal of RNA primer"/>
    <property type="evidence" value="ECO:0007669"/>
    <property type="project" value="TreeGrafter"/>
</dbReference>
<keyword evidence="9" id="KW-0460">Magnesium</keyword>
<comment type="catalytic activity">
    <reaction evidence="1">
        <text>Endonucleolytic cleavage to 5'-phosphomonoester.</text>
        <dbReference type="EC" id="3.1.26.4"/>
    </reaction>
</comment>